<sequence length="94" mass="10474">MGGLSSPEDVRQHLEPPKHTTLPFMYVYPAANPAAGPAVQAAPESEEERAVQKNWPMFPRGPLRDYLDGFVRMHNRAPGIEGLRLTPNWEVPAI</sequence>
<evidence type="ECO:0000313" key="1">
    <source>
        <dbReference type="EMBL" id="VUC30821.1"/>
    </source>
</evidence>
<evidence type="ECO:0000313" key="2">
    <source>
        <dbReference type="Proteomes" id="UP000766486"/>
    </source>
</evidence>
<accession>A0ABY6ULD9</accession>
<comment type="caution">
    <text evidence="1">The sequence shown here is derived from an EMBL/GenBank/DDBJ whole genome shotgun (WGS) entry which is preliminary data.</text>
</comment>
<dbReference type="Proteomes" id="UP000766486">
    <property type="component" value="Unassembled WGS sequence"/>
</dbReference>
<keyword evidence="2" id="KW-1185">Reference proteome</keyword>
<gene>
    <name evidence="1" type="ORF">CLO192961_LOCUS294624</name>
</gene>
<dbReference type="EMBL" id="CABFNS010000824">
    <property type="protein sequence ID" value="VUC30821.1"/>
    <property type="molecule type" value="Genomic_DNA"/>
</dbReference>
<protein>
    <submittedName>
        <fullName evidence="1">Uncharacterized protein</fullName>
    </submittedName>
</protein>
<organism evidence="1 2">
    <name type="scientific">Bionectria ochroleuca</name>
    <name type="common">Gliocladium roseum</name>
    <dbReference type="NCBI Taxonomy" id="29856"/>
    <lineage>
        <taxon>Eukaryota</taxon>
        <taxon>Fungi</taxon>
        <taxon>Dikarya</taxon>
        <taxon>Ascomycota</taxon>
        <taxon>Pezizomycotina</taxon>
        <taxon>Sordariomycetes</taxon>
        <taxon>Hypocreomycetidae</taxon>
        <taxon>Hypocreales</taxon>
        <taxon>Bionectriaceae</taxon>
        <taxon>Clonostachys</taxon>
    </lineage>
</organism>
<proteinExistence type="predicted"/>
<reference evidence="1 2" key="1">
    <citation type="submission" date="2019-06" db="EMBL/GenBank/DDBJ databases">
        <authorList>
            <person name="Broberg M."/>
        </authorList>
    </citation>
    <scope>NUCLEOTIDE SEQUENCE [LARGE SCALE GENOMIC DNA]</scope>
</reference>
<name>A0ABY6ULD9_BIOOC</name>